<evidence type="ECO:0000256" key="1">
    <source>
        <dbReference type="ARBA" id="ARBA00012552"/>
    </source>
</evidence>
<sequence length="712" mass="78505">MDLFRLLSRSTKLSKNQKRVGSEVKLPSSGQIANPQLFGNRHSHDARESNDDSTKDNATAVLGKRKREGQVREVAPTELDFFGGISTNGSKNDLAGTGSADDESESRGHNGSQIMAGRAKMADEERRSILKTHKIKVVLLEEPRAHVAKPPPKQKSDATAIDSNKQQKRQIWPEPLTNFAHLRSRYAISRRLAENIDAQGYKIPTEVQLAAIPLLMDDEPLCSEATVWNSEGLDLLAVAPTGSGKTLAFLLPAINSILRDKRPERNSHTQAIILAPTRELAHQIVNEGKKLMRNTGLRITLMRKGMRLADSEVSAGDDVEFDSNDDENEEHDGPQSRRAGSVVKAHIVVSTPLVLVHSLELASRKSAALSQIRHLILDEADVLLDPLFRDQVETIWNACTNSDLRVSLWSATMASSIENFAMQQFSKLGHAGRIPIVRLVVGLKDTALPTVTHKMIYTGNEAGKLLALRQLLHPVAPDTDSEGRKALRPPFLVFTQTIERAKALQAELQYDIPPEAGGSARMAALHSELSEKARENIMTAFRSGEIWIIITTDLLARGVDFRGLNGVVNYDVPTSATAYIHRVGRTGRAGREGGVAVTFYTKEDIPYVKPIANVIAASEKLRAAGNGSNEPKELQQWMLDALPTTSKRERRELKKRGVEMRRAGAKTAMISTKSSYDRRHGGKRNTTNRGARDQKPQKTSQEEEPDFAGFSD</sequence>
<reference evidence="16 17" key="1">
    <citation type="submission" date="2015-01" db="EMBL/GenBank/DDBJ databases">
        <title>The Genome Sequence of Ochroconis gallopava CBS43764.</title>
        <authorList>
            <consortium name="The Broad Institute Genomics Platform"/>
            <person name="Cuomo C."/>
            <person name="de Hoog S."/>
            <person name="Gorbushina A."/>
            <person name="Stielow B."/>
            <person name="Teixiera M."/>
            <person name="Abouelleil A."/>
            <person name="Chapman S.B."/>
            <person name="Priest M."/>
            <person name="Young S.K."/>
            <person name="Wortman J."/>
            <person name="Nusbaum C."/>
            <person name="Birren B."/>
        </authorList>
    </citation>
    <scope>NUCLEOTIDE SEQUENCE [LARGE SCALE GENOMIC DNA]</scope>
    <source>
        <strain evidence="16 17">CBS 43764</strain>
    </source>
</reference>
<dbReference type="GO" id="GO:0016787">
    <property type="term" value="F:hydrolase activity"/>
    <property type="evidence" value="ECO:0007669"/>
    <property type="project" value="UniProtKB-KW"/>
</dbReference>
<feature type="compositionally biased region" description="Acidic residues" evidence="13">
    <location>
        <begin position="315"/>
        <end position="330"/>
    </location>
</feature>
<evidence type="ECO:0000256" key="6">
    <source>
        <dbReference type="ARBA" id="ARBA00022884"/>
    </source>
</evidence>
<feature type="region of interest" description="Disordered" evidence="13">
    <location>
        <begin position="1"/>
        <end position="124"/>
    </location>
</feature>
<evidence type="ECO:0000313" key="17">
    <source>
        <dbReference type="Proteomes" id="UP000053259"/>
    </source>
</evidence>
<dbReference type="InterPro" id="IPR001650">
    <property type="entry name" value="Helicase_C-like"/>
</dbReference>
<evidence type="ECO:0000256" key="3">
    <source>
        <dbReference type="ARBA" id="ARBA00022801"/>
    </source>
</evidence>
<dbReference type="STRING" id="253628.A0A0D1Z7E6"/>
<keyword evidence="17" id="KW-1185">Reference proteome</keyword>
<dbReference type="CDD" id="cd18787">
    <property type="entry name" value="SF2_C_DEAD"/>
    <property type="match status" value="1"/>
</dbReference>
<dbReference type="InterPro" id="IPR014001">
    <property type="entry name" value="Helicase_ATP-bd"/>
</dbReference>
<dbReference type="EMBL" id="KN847530">
    <property type="protein sequence ID" value="KIW08887.1"/>
    <property type="molecule type" value="Genomic_DNA"/>
</dbReference>
<feature type="compositionally biased region" description="Basic and acidic residues" evidence="13">
    <location>
        <begin position="646"/>
        <end position="662"/>
    </location>
</feature>
<comment type="subunit">
    <text evidence="9">Interacts with the U3 snoRNA and is associated with the 90S and 40S pre-ribosomes.</text>
</comment>
<keyword evidence="3" id="KW-0378">Hydrolase</keyword>
<dbReference type="Proteomes" id="UP000053259">
    <property type="component" value="Unassembled WGS sequence"/>
</dbReference>
<evidence type="ECO:0000256" key="10">
    <source>
        <dbReference type="ARBA" id="ARBA00024410"/>
    </source>
</evidence>
<dbReference type="GO" id="GO:0003723">
    <property type="term" value="F:RNA binding"/>
    <property type="evidence" value="ECO:0007669"/>
    <property type="project" value="UniProtKB-KW"/>
</dbReference>
<dbReference type="GO" id="GO:0003724">
    <property type="term" value="F:RNA helicase activity"/>
    <property type="evidence" value="ECO:0007669"/>
    <property type="project" value="UniProtKB-EC"/>
</dbReference>
<dbReference type="SMART" id="SM00490">
    <property type="entry name" value="HELICc"/>
    <property type="match status" value="1"/>
</dbReference>
<feature type="region of interest" description="Disordered" evidence="13">
    <location>
        <begin position="141"/>
        <end position="173"/>
    </location>
</feature>
<dbReference type="VEuPathDB" id="FungiDB:PV09_00809"/>
<dbReference type="RefSeq" id="XP_016218756.1">
    <property type="nucleotide sequence ID" value="XM_016353603.1"/>
</dbReference>
<dbReference type="GO" id="GO:0005524">
    <property type="term" value="F:ATP binding"/>
    <property type="evidence" value="ECO:0007669"/>
    <property type="project" value="UniProtKB-KW"/>
</dbReference>
<accession>A0A0D1Z7E6</accession>
<feature type="domain" description="Helicase ATP-binding" evidence="14">
    <location>
        <begin position="226"/>
        <end position="431"/>
    </location>
</feature>
<evidence type="ECO:0000259" key="15">
    <source>
        <dbReference type="PROSITE" id="PS51194"/>
    </source>
</evidence>
<dbReference type="InterPro" id="IPR027417">
    <property type="entry name" value="P-loop_NTPase"/>
</dbReference>
<feature type="domain" description="Helicase C-terminal" evidence="15">
    <location>
        <begin position="467"/>
        <end position="638"/>
    </location>
</feature>
<proteinExistence type="inferred from homology"/>
<dbReference type="InterPro" id="IPR011545">
    <property type="entry name" value="DEAD/DEAH_box_helicase_dom"/>
</dbReference>
<dbReference type="AlphaFoldDB" id="A0A0D1Z7E6"/>
<dbReference type="InterPro" id="IPR050079">
    <property type="entry name" value="DEAD_box_RNA_helicase"/>
</dbReference>
<evidence type="ECO:0000256" key="8">
    <source>
        <dbReference type="ARBA" id="ARBA00024355"/>
    </source>
</evidence>
<keyword evidence="4" id="KW-0347">Helicase</keyword>
<evidence type="ECO:0000259" key="14">
    <source>
        <dbReference type="PROSITE" id="PS51192"/>
    </source>
</evidence>
<dbReference type="Gene3D" id="3.40.50.300">
    <property type="entry name" value="P-loop containing nucleotide triphosphate hydrolases"/>
    <property type="match status" value="2"/>
</dbReference>
<dbReference type="PROSITE" id="PS51192">
    <property type="entry name" value="HELICASE_ATP_BIND_1"/>
    <property type="match status" value="1"/>
</dbReference>
<name>A0A0D1Z7E6_9PEZI</name>
<keyword evidence="6" id="KW-0694">RNA-binding</keyword>
<dbReference type="EC" id="3.6.4.13" evidence="1"/>
<evidence type="ECO:0000256" key="4">
    <source>
        <dbReference type="ARBA" id="ARBA00022806"/>
    </source>
</evidence>
<evidence type="ECO:0000256" key="5">
    <source>
        <dbReference type="ARBA" id="ARBA00022840"/>
    </source>
</evidence>
<dbReference type="InParanoid" id="A0A0D1Z7E6"/>
<dbReference type="GeneID" id="27308782"/>
<organism evidence="16 17">
    <name type="scientific">Verruconis gallopava</name>
    <dbReference type="NCBI Taxonomy" id="253628"/>
    <lineage>
        <taxon>Eukaryota</taxon>
        <taxon>Fungi</taxon>
        <taxon>Dikarya</taxon>
        <taxon>Ascomycota</taxon>
        <taxon>Pezizomycotina</taxon>
        <taxon>Dothideomycetes</taxon>
        <taxon>Pleosporomycetidae</taxon>
        <taxon>Venturiales</taxon>
        <taxon>Sympoventuriaceae</taxon>
        <taxon>Verruconis</taxon>
    </lineage>
</organism>
<dbReference type="CDD" id="cd17957">
    <property type="entry name" value="DEADc_DDX52"/>
    <property type="match status" value="1"/>
</dbReference>
<evidence type="ECO:0000256" key="7">
    <source>
        <dbReference type="ARBA" id="ARBA00024310"/>
    </source>
</evidence>
<dbReference type="SMART" id="SM00487">
    <property type="entry name" value="DEXDc"/>
    <property type="match status" value="1"/>
</dbReference>
<dbReference type="InterPro" id="IPR044764">
    <property type="entry name" value="DDX52/Rok1_DEADc"/>
</dbReference>
<comment type="similarity">
    <text evidence="8">Belongs to the DEAD box helicase family. DDX52/ROK1 subfamily.</text>
</comment>
<evidence type="ECO:0000256" key="13">
    <source>
        <dbReference type="SAM" id="MobiDB-lite"/>
    </source>
</evidence>
<dbReference type="PROSITE" id="PS51194">
    <property type="entry name" value="HELICASE_CTER"/>
    <property type="match status" value="1"/>
</dbReference>
<feature type="compositionally biased region" description="Basic and acidic residues" evidence="13">
    <location>
        <begin position="42"/>
        <end position="55"/>
    </location>
</feature>
<protein>
    <recommendedName>
        <fullName evidence="10">ATP-dependent RNA helicase ROK1</fullName>
        <ecNumber evidence="1">3.6.4.13</ecNumber>
    </recommendedName>
    <alternativeName>
        <fullName evidence="11">ATP-dependent RNA helicase rok1</fullName>
    </alternativeName>
</protein>
<comment type="function">
    <text evidence="7">ATP-dependent RNA helicase involved in 40S ribosomal subunit biogenesis. Required for the processing and cleavage of 35S pre-rRNA at sites A0, A1, and A2, leading to mature 18S rRNA.</text>
</comment>
<keyword evidence="2" id="KW-0547">Nucleotide-binding</keyword>
<dbReference type="PANTHER" id="PTHR47959">
    <property type="entry name" value="ATP-DEPENDENT RNA HELICASE RHLE-RELATED"/>
    <property type="match status" value="1"/>
</dbReference>
<dbReference type="PANTHER" id="PTHR47959:SF15">
    <property type="entry name" value="RNA HELICASE"/>
    <property type="match status" value="1"/>
</dbReference>
<feature type="region of interest" description="Disordered" evidence="13">
    <location>
        <begin position="313"/>
        <end position="339"/>
    </location>
</feature>
<evidence type="ECO:0000256" key="12">
    <source>
        <dbReference type="ARBA" id="ARBA00047984"/>
    </source>
</evidence>
<dbReference type="SUPFAM" id="SSF52540">
    <property type="entry name" value="P-loop containing nucleoside triphosphate hydrolases"/>
    <property type="match status" value="1"/>
</dbReference>
<dbReference type="OrthoDB" id="360161at2759"/>
<dbReference type="HOGENOM" id="CLU_003041_1_4_1"/>
<dbReference type="Pfam" id="PF00271">
    <property type="entry name" value="Helicase_C"/>
    <property type="match status" value="1"/>
</dbReference>
<comment type="catalytic activity">
    <reaction evidence="12">
        <text>ATP + H2O = ADP + phosphate + H(+)</text>
        <dbReference type="Rhea" id="RHEA:13065"/>
        <dbReference type="ChEBI" id="CHEBI:15377"/>
        <dbReference type="ChEBI" id="CHEBI:15378"/>
        <dbReference type="ChEBI" id="CHEBI:30616"/>
        <dbReference type="ChEBI" id="CHEBI:43474"/>
        <dbReference type="ChEBI" id="CHEBI:456216"/>
        <dbReference type="EC" id="3.6.4.13"/>
    </reaction>
</comment>
<dbReference type="FunCoup" id="A0A0D1Z7E6">
    <property type="interactions" value="996"/>
</dbReference>
<evidence type="ECO:0000256" key="9">
    <source>
        <dbReference type="ARBA" id="ARBA00024367"/>
    </source>
</evidence>
<dbReference type="GO" id="GO:0005829">
    <property type="term" value="C:cytosol"/>
    <property type="evidence" value="ECO:0007669"/>
    <property type="project" value="TreeGrafter"/>
</dbReference>
<gene>
    <name evidence="16" type="ORF">PV09_00809</name>
</gene>
<evidence type="ECO:0000256" key="2">
    <source>
        <dbReference type="ARBA" id="ARBA00022741"/>
    </source>
</evidence>
<dbReference type="GO" id="GO:0030490">
    <property type="term" value="P:maturation of SSU-rRNA"/>
    <property type="evidence" value="ECO:0007669"/>
    <property type="project" value="InterPro"/>
</dbReference>
<feature type="region of interest" description="Disordered" evidence="13">
    <location>
        <begin position="644"/>
        <end position="712"/>
    </location>
</feature>
<dbReference type="Pfam" id="PF00270">
    <property type="entry name" value="DEAD"/>
    <property type="match status" value="1"/>
</dbReference>
<keyword evidence="5" id="KW-0067">ATP-binding</keyword>
<evidence type="ECO:0000256" key="11">
    <source>
        <dbReference type="ARBA" id="ARBA00024419"/>
    </source>
</evidence>
<evidence type="ECO:0000313" key="16">
    <source>
        <dbReference type="EMBL" id="KIW08887.1"/>
    </source>
</evidence>